<dbReference type="AlphaFoldDB" id="A0A813TKV7"/>
<dbReference type="InterPro" id="IPR033590">
    <property type="entry name" value="PPP1R35"/>
</dbReference>
<organism evidence="6 7">
    <name type="scientific">Brachionus calyciflorus</name>
    <dbReference type="NCBI Taxonomy" id="104777"/>
    <lineage>
        <taxon>Eukaryota</taxon>
        <taxon>Metazoa</taxon>
        <taxon>Spiralia</taxon>
        <taxon>Gnathifera</taxon>
        <taxon>Rotifera</taxon>
        <taxon>Eurotatoria</taxon>
        <taxon>Monogononta</taxon>
        <taxon>Pseudotrocha</taxon>
        <taxon>Ploima</taxon>
        <taxon>Brachionidae</taxon>
        <taxon>Brachionus</taxon>
    </lineage>
</organism>
<name>A0A813TKV7_9BILA</name>
<comment type="similarity">
    <text evidence="4">Belongs to the PPP1R35 family.</text>
</comment>
<evidence type="ECO:0000259" key="5">
    <source>
        <dbReference type="Pfam" id="PF15503"/>
    </source>
</evidence>
<sequence>MSDKPKYDLDKPQYNSTLKLIKKLDEIKLNNKPQMHLSDDEIEKIHEKASAKLNMKGTVYEGLVSVEPDEEDFLKYLEIKNRPKLRAQISSKNIQKAPDLMEFYPNDLIKEFPEVEIDSIKSTKFQLMKASANLSNDPIDKYFIWN</sequence>
<evidence type="ECO:0000256" key="4">
    <source>
        <dbReference type="ARBA" id="ARBA00029452"/>
    </source>
</evidence>
<dbReference type="Pfam" id="PF15503">
    <property type="entry name" value="PPP1R35_C"/>
    <property type="match status" value="1"/>
</dbReference>
<dbReference type="Proteomes" id="UP000663879">
    <property type="component" value="Unassembled WGS sequence"/>
</dbReference>
<feature type="domain" description="Protein phosphatase 1 regulatory subunit 35 C-terminal" evidence="5">
    <location>
        <begin position="12"/>
        <end position="126"/>
    </location>
</feature>
<dbReference type="PANTHER" id="PTHR28625:SF1">
    <property type="entry name" value="PROTEIN PHOSPHATASE 1 REGULATORY SUBUNIT 35"/>
    <property type="match status" value="1"/>
</dbReference>
<dbReference type="PANTHER" id="PTHR28625">
    <property type="entry name" value="PROTEIN PHOSPHATASE 1 REGULATORY SUBUNIT 35"/>
    <property type="match status" value="1"/>
</dbReference>
<evidence type="ECO:0000256" key="3">
    <source>
        <dbReference type="ARBA" id="ARBA00023212"/>
    </source>
</evidence>
<dbReference type="InterPro" id="IPR029135">
    <property type="entry name" value="PPP1R35_C"/>
</dbReference>
<comment type="subcellular location">
    <subcellularLocation>
        <location evidence="1">Cytoplasm</location>
        <location evidence="1">Cytoskeleton</location>
        <location evidence="1">Microtubule organizing center</location>
        <location evidence="1">Centrosome</location>
        <location evidence="1">Centriole</location>
    </subcellularLocation>
</comment>
<keyword evidence="2" id="KW-0963">Cytoplasm</keyword>
<keyword evidence="3" id="KW-0206">Cytoskeleton</keyword>
<dbReference type="GO" id="GO:0019902">
    <property type="term" value="F:phosphatase binding"/>
    <property type="evidence" value="ECO:0007669"/>
    <property type="project" value="InterPro"/>
</dbReference>
<evidence type="ECO:0000313" key="7">
    <source>
        <dbReference type="Proteomes" id="UP000663879"/>
    </source>
</evidence>
<accession>A0A813TKV7</accession>
<reference evidence="6" key="1">
    <citation type="submission" date="2021-02" db="EMBL/GenBank/DDBJ databases">
        <authorList>
            <person name="Nowell W R."/>
        </authorList>
    </citation>
    <scope>NUCLEOTIDE SEQUENCE</scope>
    <source>
        <strain evidence="6">Ploen Becks lab</strain>
    </source>
</reference>
<keyword evidence="7" id="KW-1185">Reference proteome</keyword>
<dbReference type="GO" id="GO:0005814">
    <property type="term" value="C:centriole"/>
    <property type="evidence" value="ECO:0007669"/>
    <property type="project" value="UniProtKB-SubCell"/>
</dbReference>
<proteinExistence type="inferred from homology"/>
<dbReference type="OrthoDB" id="8942190at2759"/>
<evidence type="ECO:0000256" key="1">
    <source>
        <dbReference type="ARBA" id="ARBA00004114"/>
    </source>
</evidence>
<gene>
    <name evidence="6" type="ORF">OXX778_LOCUS6962</name>
</gene>
<comment type="caution">
    <text evidence="6">The sequence shown here is derived from an EMBL/GenBank/DDBJ whole genome shotgun (WGS) entry which is preliminary data.</text>
</comment>
<evidence type="ECO:0000313" key="6">
    <source>
        <dbReference type="EMBL" id="CAF0810827.1"/>
    </source>
</evidence>
<dbReference type="EMBL" id="CAJNOC010000860">
    <property type="protein sequence ID" value="CAF0810827.1"/>
    <property type="molecule type" value="Genomic_DNA"/>
</dbReference>
<dbReference type="GO" id="GO:1903724">
    <property type="term" value="P:positive regulation of centriole elongation"/>
    <property type="evidence" value="ECO:0007669"/>
    <property type="project" value="TreeGrafter"/>
</dbReference>
<evidence type="ECO:0000256" key="2">
    <source>
        <dbReference type="ARBA" id="ARBA00022490"/>
    </source>
</evidence>
<dbReference type="GO" id="GO:0045724">
    <property type="term" value="P:positive regulation of cilium assembly"/>
    <property type="evidence" value="ECO:0007669"/>
    <property type="project" value="TreeGrafter"/>
</dbReference>
<protein>
    <recommendedName>
        <fullName evidence="5">Protein phosphatase 1 regulatory subunit 35 C-terminal domain-containing protein</fullName>
    </recommendedName>
</protein>